<evidence type="ECO:0000313" key="1">
    <source>
        <dbReference type="Proteomes" id="UP000887560"/>
    </source>
</evidence>
<accession>A0A915NNS4</accession>
<sequence length="300" mass="34902">MGSSSRGQQRATNEDTQPVEFALPELTLLIEILGEIKYEYLNYQISFIDILNQHQIEDEFDNKFDMDNQPATKQKIEKVNGIHNFFVNENSHVSLLQYLKAHDLFEGLAVNLMIKMKNEFGINIFPNSLEEIENRPHYPSIITNLDNWDPENQTMINFIYQYEAINEELNREDCQELYSKCMDHRAFNKFNPFYKYFYELDHNLQIKLEQYLISPFLSEEDYEGLRTKMFKKYMTIEGDEFMVEYCRTSGFIGKPIDNTGSASGHGGGHSHGTGQGHGYVEEHHYGTEHGGGYGGYRGNY</sequence>
<dbReference type="Proteomes" id="UP000887560">
    <property type="component" value="Unplaced"/>
</dbReference>
<proteinExistence type="predicted"/>
<dbReference type="WBParaSite" id="scf7180000420502.g5394">
    <property type="protein sequence ID" value="scf7180000420502.g5394"/>
    <property type="gene ID" value="scf7180000420502.g5394"/>
</dbReference>
<dbReference type="AlphaFoldDB" id="A0A915NNS4"/>
<reference evidence="2" key="1">
    <citation type="submission" date="2022-11" db="UniProtKB">
        <authorList>
            <consortium name="WormBaseParasite"/>
        </authorList>
    </citation>
    <scope>IDENTIFICATION</scope>
</reference>
<keyword evidence="1" id="KW-1185">Reference proteome</keyword>
<evidence type="ECO:0000313" key="2">
    <source>
        <dbReference type="WBParaSite" id="scf7180000420502.g5394"/>
    </source>
</evidence>
<protein>
    <submittedName>
        <fullName evidence="2">Uncharacterized protein</fullName>
    </submittedName>
</protein>
<name>A0A915NNS4_9BILA</name>
<organism evidence="1 2">
    <name type="scientific">Meloidogyne floridensis</name>
    <dbReference type="NCBI Taxonomy" id="298350"/>
    <lineage>
        <taxon>Eukaryota</taxon>
        <taxon>Metazoa</taxon>
        <taxon>Ecdysozoa</taxon>
        <taxon>Nematoda</taxon>
        <taxon>Chromadorea</taxon>
        <taxon>Rhabditida</taxon>
        <taxon>Tylenchina</taxon>
        <taxon>Tylenchomorpha</taxon>
        <taxon>Tylenchoidea</taxon>
        <taxon>Meloidogynidae</taxon>
        <taxon>Meloidogyninae</taxon>
        <taxon>Meloidogyne</taxon>
    </lineage>
</organism>